<dbReference type="Proteomes" id="UP001143856">
    <property type="component" value="Unassembled WGS sequence"/>
</dbReference>
<accession>A0ACC1PKW5</accession>
<name>A0ACC1PKW5_9PEZI</name>
<dbReference type="EMBL" id="JAPDGR010000171">
    <property type="protein sequence ID" value="KAJ2994466.1"/>
    <property type="molecule type" value="Genomic_DNA"/>
</dbReference>
<proteinExistence type="predicted"/>
<gene>
    <name evidence="1" type="ORF">NUW58_g1551</name>
</gene>
<evidence type="ECO:0000313" key="1">
    <source>
        <dbReference type="EMBL" id="KAJ2994466.1"/>
    </source>
</evidence>
<sequence length="253" mass="28759">MAPTKGNRCVDRLAENTSGVELEVIVLGMPRTGSISMRVALENLGYKCFHGRLMDQTPHLYEPWGEALRAKYFGEGELFGRKEFDKLYGDHNAACNYPGTMVAEDLVRAYPNAKIILTNRDVDKWAQSLKQSVDVVGKNWKSFDWIAPFDPVYGPWWKYHKLEHAVRPYMAPKGERQGYLDYYERMRSLVPKERLLDYHVSEGWGPVCEFLGKDIPDEPFPRVNNTGEFLAVPTFGVAAIGIGAALKYYRGIA</sequence>
<comment type="caution">
    <text evidence="1">The sequence shown here is derived from an EMBL/GenBank/DDBJ whole genome shotgun (WGS) entry which is preliminary data.</text>
</comment>
<protein>
    <submittedName>
        <fullName evidence="1">Uncharacterized protein</fullName>
    </submittedName>
</protein>
<keyword evidence="2" id="KW-1185">Reference proteome</keyword>
<organism evidence="1 2">
    <name type="scientific">Xylaria curta</name>
    <dbReference type="NCBI Taxonomy" id="42375"/>
    <lineage>
        <taxon>Eukaryota</taxon>
        <taxon>Fungi</taxon>
        <taxon>Dikarya</taxon>
        <taxon>Ascomycota</taxon>
        <taxon>Pezizomycotina</taxon>
        <taxon>Sordariomycetes</taxon>
        <taxon>Xylariomycetidae</taxon>
        <taxon>Xylariales</taxon>
        <taxon>Xylariaceae</taxon>
        <taxon>Xylaria</taxon>
    </lineage>
</organism>
<reference evidence="1" key="1">
    <citation type="submission" date="2022-10" db="EMBL/GenBank/DDBJ databases">
        <title>Genome Sequence of Xylaria curta.</title>
        <authorList>
            <person name="Buettner E."/>
        </authorList>
    </citation>
    <scope>NUCLEOTIDE SEQUENCE</scope>
    <source>
        <strain evidence="1">Babe10</strain>
    </source>
</reference>
<evidence type="ECO:0000313" key="2">
    <source>
        <dbReference type="Proteomes" id="UP001143856"/>
    </source>
</evidence>